<dbReference type="Pfam" id="PF00978">
    <property type="entry name" value="RdRP_2"/>
    <property type="match status" value="1"/>
</dbReference>
<evidence type="ECO:0000256" key="4">
    <source>
        <dbReference type="ARBA" id="ARBA00022953"/>
    </source>
</evidence>
<keyword evidence="4" id="KW-0693">Viral RNA replication</keyword>
<dbReference type="InterPro" id="IPR007094">
    <property type="entry name" value="RNA-dir_pol_PSvirus"/>
</dbReference>
<dbReference type="InterPro" id="IPR001788">
    <property type="entry name" value="RNA-dep_RNA_pol_alsuvir"/>
</dbReference>
<organism evidence="6">
    <name type="scientific">Fig mild mottle-associated virus</name>
    <dbReference type="NCBI Taxonomy" id="666641"/>
    <lineage>
        <taxon>Viruses</taxon>
        <taxon>Riboviria</taxon>
        <taxon>Orthornavirae</taxon>
        <taxon>Kitrinoviricota</taxon>
        <taxon>Alsuviricetes</taxon>
        <taxon>Martellivirales</taxon>
        <taxon>Closteroviridae</taxon>
        <taxon>Closterovirus</taxon>
    </lineage>
</organism>
<dbReference type="InterPro" id="IPR043502">
    <property type="entry name" value="DNA/RNA_pol_sf"/>
</dbReference>
<dbReference type="SUPFAM" id="SSF56672">
    <property type="entry name" value="DNA/RNA polymerases"/>
    <property type="match status" value="1"/>
</dbReference>
<sequence length="260" mass="29608">ANTWIGNTLVTLGLLAMYYDTSQFPLLLVSGDDSLIYSNEPIKNFSSEICLETGFECKFMSPSVPYFCSKFVVQTGTKTCFVPDPYKLMVKMGAPSKFLTNKEMFEVYTSFRDLTVDFGDQVVMEKLALLVHKKYDFESGTTLPALCSIHCLRSNFSQFANLYPRYRGYSYLDEAALRLASRIPDFVVSRLKSASGYAYFGYILDSEQDLPEGYSYVHSAMFKKKSSLSRTTREFFKGIPRADKNSILKVLKKNTSRMDF</sequence>
<dbReference type="GO" id="GO:0006351">
    <property type="term" value="P:DNA-templated transcription"/>
    <property type="evidence" value="ECO:0007669"/>
    <property type="project" value="InterPro"/>
</dbReference>
<evidence type="ECO:0000256" key="3">
    <source>
        <dbReference type="ARBA" id="ARBA00022695"/>
    </source>
</evidence>
<keyword evidence="2" id="KW-0808">Transferase</keyword>
<dbReference type="PROSITE" id="PS50507">
    <property type="entry name" value="RDRP_SSRNA_POS"/>
    <property type="match status" value="1"/>
</dbReference>
<dbReference type="EMBL" id="FJ611959">
    <property type="protein sequence ID" value="ACU57190.1"/>
    <property type="molecule type" value="Genomic_RNA"/>
</dbReference>
<evidence type="ECO:0000256" key="1">
    <source>
        <dbReference type="ARBA" id="ARBA00022484"/>
    </source>
</evidence>
<evidence type="ECO:0000313" key="6">
    <source>
        <dbReference type="EMBL" id="ACU57190.1"/>
    </source>
</evidence>
<proteinExistence type="predicted"/>
<dbReference type="GO" id="GO:0003723">
    <property type="term" value="F:RNA binding"/>
    <property type="evidence" value="ECO:0007669"/>
    <property type="project" value="InterPro"/>
</dbReference>
<keyword evidence="1 6" id="KW-0696">RNA-directed RNA polymerase</keyword>
<name>D3GBA9_9CLOS</name>
<gene>
    <name evidence="6" type="primary">RdRp</name>
</gene>
<keyword evidence="3" id="KW-0548">Nucleotidyltransferase</keyword>
<dbReference type="GO" id="GO:0039694">
    <property type="term" value="P:viral RNA genome replication"/>
    <property type="evidence" value="ECO:0007669"/>
    <property type="project" value="InterPro"/>
</dbReference>
<evidence type="ECO:0000259" key="5">
    <source>
        <dbReference type="PROSITE" id="PS50507"/>
    </source>
</evidence>
<dbReference type="GO" id="GO:0003968">
    <property type="term" value="F:RNA-directed RNA polymerase activity"/>
    <property type="evidence" value="ECO:0007669"/>
    <property type="project" value="UniProtKB-KW"/>
</dbReference>
<accession>D3GBA9</accession>
<protein>
    <submittedName>
        <fullName evidence="6">RNA-dependent RNA polymerase</fullName>
    </submittedName>
</protein>
<feature type="non-terminal residue" evidence="6">
    <location>
        <position position="1"/>
    </location>
</feature>
<reference evidence="6" key="1">
    <citation type="submission" date="2009-01" db="EMBL/GenBank/DDBJ databases">
        <title>Fig mild mottle-associated virus, a novel closterovirus infecting fig tree.</title>
        <authorList>
            <person name="Elbeaino T."/>
            <person name="Heinoun K."/>
            <person name="Digiaro M."/>
            <person name="Martelli G.P."/>
        </authorList>
    </citation>
    <scope>NUCLEOTIDE SEQUENCE</scope>
    <source>
        <strain evidence="6">Cal1</strain>
    </source>
</reference>
<feature type="domain" description="RdRp catalytic" evidence="5">
    <location>
        <begin position="1"/>
        <end position="46"/>
    </location>
</feature>
<evidence type="ECO:0000256" key="2">
    <source>
        <dbReference type="ARBA" id="ARBA00022679"/>
    </source>
</evidence>